<evidence type="ECO:0000256" key="1">
    <source>
        <dbReference type="SAM" id="SignalP"/>
    </source>
</evidence>
<evidence type="ECO:0008006" key="4">
    <source>
        <dbReference type="Google" id="ProtNLM"/>
    </source>
</evidence>
<reference evidence="2 3" key="1">
    <citation type="submission" date="2019-03" db="EMBL/GenBank/DDBJ databases">
        <title>Draft genome sequences of novel Actinobacteria.</title>
        <authorList>
            <person name="Sahin N."/>
            <person name="Ay H."/>
            <person name="Saygin H."/>
        </authorList>
    </citation>
    <scope>NUCLEOTIDE SEQUENCE [LARGE SCALE GENOMIC DNA]</scope>
    <source>
        <strain evidence="2 3">JCM 30547</strain>
    </source>
</reference>
<feature type="chain" id="PRO_5020823645" description="Secreted protein" evidence="1">
    <location>
        <begin position="26"/>
        <end position="138"/>
    </location>
</feature>
<dbReference type="AlphaFoldDB" id="A0A4R4PSM2"/>
<proteinExistence type="predicted"/>
<feature type="signal peptide" evidence="1">
    <location>
        <begin position="1"/>
        <end position="25"/>
    </location>
</feature>
<dbReference type="Proteomes" id="UP000295075">
    <property type="component" value="Unassembled WGS sequence"/>
</dbReference>
<keyword evidence="3" id="KW-1185">Reference proteome</keyword>
<evidence type="ECO:0000313" key="3">
    <source>
        <dbReference type="Proteomes" id="UP000295075"/>
    </source>
</evidence>
<keyword evidence="1" id="KW-0732">Signal</keyword>
<protein>
    <recommendedName>
        <fullName evidence="4">Secreted protein</fullName>
    </recommendedName>
</protein>
<dbReference type="OrthoDB" id="5189880at2"/>
<organism evidence="2 3">
    <name type="scientific">Kribbella albertanoniae</name>
    <dbReference type="NCBI Taxonomy" id="1266829"/>
    <lineage>
        <taxon>Bacteria</taxon>
        <taxon>Bacillati</taxon>
        <taxon>Actinomycetota</taxon>
        <taxon>Actinomycetes</taxon>
        <taxon>Propionibacteriales</taxon>
        <taxon>Kribbellaceae</taxon>
        <taxon>Kribbella</taxon>
    </lineage>
</organism>
<dbReference type="RefSeq" id="WP_132410287.1">
    <property type="nucleotide sequence ID" value="NZ_SMKA01000125.1"/>
</dbReference>
<accession>A0A4R4PSM2</accession>
<comment type="caution">
    <text evidence="2">The sequence shown here is derived from an EMBL/GenBank/DDBJ whole genome shotgun (WGS) entry which is preliminary data.</text>
</comment>
<gene>
    <name evidence="2" type="ORF">E1261_24410</name>
</gene>
<dbReference type="EMBL" id="SMKA01000125">
    <property type="protein sequence ID" value="TDC25316.1"/>
    <property type="molecule type" value="Genomic_DNA"/>
</dbReference>
<name>A0A4R4PSM2_9ACTN</name>
<sequence>MSVRRVTVVATAVALLMSGAVGVQAASTAEAVTCVRSSSDSFYVRGGTSWGFGVDWPGGNAKVKVTYRTPNSTTNIRVRLAVGGSSSSTILKGNAGRQVTKTVSVGYKSRGDGTLWFEASGGNPDSRRSVTSWCLYKS</sequence>
<evidence type="ECO:0000313" key="2">
    <source>
        <dbReference type="EMBL" id="TDC25316.1"/>
    </source>
</evidence>